<proteinExistence type="predicted"/>
<reference evidence="1" key="1">
    <citation type="submission" date="2019-10" db="EMBL/GenBank/DDBJ databases">
        <authorList>
            <consortium name="DOE Joint Genome Institute"/>
            <person name="Kuo A."/>
            <person name="Miyauchi S."/>
            <person name="Kiss E."/>
            <person name="Drula E."/>
            <person name="Kohler A."/>
            <person name="Sanchez-Garcia M."/>
            <person name="Andreopoulos B."/>
            <person name="Barry K.W."/>
            <person name="Bonito G."/>
            <person name="Buee M."/>
            <person name="Carver A."/>
            <person name="Chen C."/>
            <person name="Cichocki N."/>
            <person name="Clum A."/>
            <person name="Culley D."/>
            <person name="Crous P.W."/>
            <person name="Fauchery L."/>
            <person name="Girlanda M."/>
            <person name="Hayes R."/>
            <person name="Keri Z."/>
            <person name="Labutti K."/>
            <person name="Lipzen A."/>
            <person name="Lombard V."/>
            <person name="Magnuson J."/>
            <person name="Maillard F."/>
            <person name="Morin E."/>
            <person name="Murat C."/>
            <person name="Nolan M."/>
            <person name="Ohm R."/>
            <person name="Pangilinan J."/>
            <person name="Pereira M."/>
            <person name="Perotto S."/>
            <person name="Peter M."/>
            <person name="Riley R."/>
            <person name="Sitrit Y."/>
            <person name="Stielow B."/>
            <person name="Szollosi G."/>
            <person name="Zifcakova L."/>
            <person name="Stursova M."/>
            <person name="Spatafora J.W."/>
            <person name="Tedersoo L."/>
            <person name="Vaario L.-M."/>
            <person name="Yamada A."/>
            <person name="Yan M."/>
            <person name="Wang P."/>
            <person name="Xu J."/>
            <person name="Bruns T."/>
            <person name="Baldrian P."/>
            <person name="Vilgalys R."/>
            <person name="Henrissat B."/>
            <person name="Grigoriev I.V."/>
            <person name="Hibbett D."/>
            <person name="Nagy L.G."/>
            <person name="Martin F.M."/>
        </authorList>
    </citation>
    <scope>NUCLEOTIDE SEQUENCE</scope>
    <source>
        <strain evidence="1">P2</strain>
    </source>
</reference>
<sequence length="921" mass="103398">MLRACQLSSTRQTITCLRKGILCGFRTIMKIKPDYAPDIHLYLDHFKPSEQDVQARNDLLDQLTEILGEHFGSGFDIEYVGIGRYATDIKQAPLEVAIIDVQSELGIVGREYTGDLPDIYSPSIVARVLAGEGFRGRISNHSLSRTTPTKLATVKEYVRLQQMEDTENTEWLRLHHIPKRGLIYPERLHIEHPISFDLILPGPATVPLVHMLEEYSKLVPVFRDLISISYVWCHSLGMREMSPTCLALLFVSFLQETTGIPGITFPTSFMNDYATKEYHLSKTGGKWAVHKISLGNDKWADEIVALETEFMIQTNVKYADLDKSRLLCNFMNFLSRIAKLSKTSIISVGTGKKIPRDEAPYLGSTVKSLPSLLGEMTDSPYVLMQPPQLWKIHPLIVQDPFMYTHNHAEFVSIQTVNALAHDARVAVRKIDTGHSLLEVLGIDLVHAVDASQRALVLQDEVDPIRPHVRLARSATVRKVQDMIRQNYGTGYRVELFGSTSYGVDSPTSDLDLVIVDTSRMDGFPPTLDLTRLPRKCILPSINLLKAQRSRRSQAIYNVKNVGRALWRAGFTGVFPIPGASVPIVKFKDSSTGLECDINVNDQLGSINTSMIKHYVSLQPVLIPLLRLIKRWAKTMGMNTPSKRPVSFSSYALTLMTIAWFQSLGWLPNLQEDVPTSSAAPTDHFWIKNRKGERFRCDIRFKTIETWSVDTGKSVGELFFEFWGREFKYDESVACVRRGGIIPRKGKNALTDPNPIASTSTQPEEQELLDDEQDEEVGEEVVPDESFDADWSRNLMCVADPFIVAKNSTGQIKKFIFTRFIHECRNTGGMLQLGISLESILLREPPTWQNGPGRPKKAKKAKNQTKKDLGEQPQGKRVPADKPKPRSRPGSPHSGVQRGSSNAYQNGRGGKRVASRTQANNS</sequence>
<keyword evidence="2" id="KW-1185">Reference proteome</keyword>
<name>A0ACB6ZTI4_THEGA</name>
<evidence type="ECO:0000313" key="1">
    <source>
        <dbReference type="EMBL" id="KAF9652743.1"/>
    </source>
</evidence>
<dbReference type="Proteomes" id="UP000886501">
    <property type="component" value="Unassembled WGS sequence"/>
</dbReference>
<accession>A0ACB6ZTI4</accession>
<dbReference type="EMBL" id="MU117967">
    <property type="protein sequence ID" value="KAF9652743.1"/>
    <property type="molecule type" value="Genomic_DNA"/>
</dbReference>
<protein>
    <submittedName>
        <fullName evidence="1">Uncharacterized protein</fullName>
    </submittedName>
</protein>
<reference evidence="1" key="2">
    <citation type="journal article" date="2020" name="Nat. Commun.">
        <title>Large-scale genome sequencing of mycorrhizal fungi provides insights into the early evolution of symbiotic traits.</title>
        <authorList>
            <person name="Miyauchi S."/>
            <person name="Kiss E."/>
            <person name="Kuo A."/>
            <person name="Drula E."/>
            <person name="Kohler A."/>
            <person name="Sanchez-Garcia M."/>
            <person name="Morin E."/>
            <person name="Andreopoulos B."/>
            <person name="Barry K.W."/>
            <person name="Bonito G."/>
            <person name="Buee M."/>
            <person name="Carver A."/>
            <person name="Chen C."/>
            <person name="Cichocki N."/>
            <person name="Clum A."/>
            <person name="Culley D."/>
            <person name="Crous P.W."/>
            <person name="Fauchery L."/>
            <person name="Girlanda M."/>
            <person name="Hayes R.D."/>
            <person name="Keri Z."/>
            <person name="LaButti K."/>
            <person name="Lipzen A."/>
            <person name="Lombard V."/>
            <person name="Magnuson J."/>
            <person name="Maillard F."/>
            <person name="Murat C."/>
            <person name="Nolan M."/>
            <person name="Ohm R.A."/>
            <person name="Pangilinan J."/>
            <person name="Pereira M.F."/>
            <person name="Perotto S."/>
            <person name="Peter M."/>
            <person name="Pfister S."/>
            <person name="Riley R."/>
            <person name="Sitrit Y."/>
            <person name="Stielow J.B."/>
            <person name="Szollosi G."/>
            <person name="Zifcakova L."/>
            <person name="Stursova M."/>
            <person name="Spatafora J.W."/>
            <person name="Tedersoo L."/>
            <person name="Vaario L.M."/>
            <person name="Yamada A."/>
            <person name="Yan M."/>
            <person name="Wang P."/>
            <person name="Xu J."/>
            <person name="Bruns T."/>
            <person name="Baldrian P."/>
            <person name="Vilgalys R."/>
            <person name="Dunand C."/>
            <person name="Henrissat B."/>
            <person name="Grigoriev I.V."/>
            <person name="Hibbett D."/>
            <person name="Nagy L.G."/>
            <person name="Martin F.M."/>
        </authorList>
    </citation>
    <scope>NUCLEOTIDE SEQUENCE</scope>
    <source>
        <strain evidence="1">P2</strain>
    </source>
</reference>
<comment type="caution">
    <text evidence="1">The sequence shown here is derived from an EMBL/GenBank/DDBJ whole genome shotgun (WGS) entry which is preliminary data.</text>
</comment>
<organism evidence="1 2">
    <name type="scientific">Thelephora ganbajun</name>
    <name type="common">Ganba fungus</name>
    <dbReference type="NCBI Taxonomy" id="370292"/>
    <lineage>
        <taxon>Eukaryota</taxon>
        <taxon>Fungi</taxon>
        <taxon>Dikarya</taxon>
        <taxon>Basidiomycota</taxon>
        <taxon>Agaricomycotina</taxon>
        <taxon>Agaricomycetes</taxon>
        <taxon>Thelephorales</taxon>
        <taxon>Thelephoraceae</taxon>
        <taxon>Thelephora</taxon>
    </lineage>
</organism>
<evidence type="ECO:0000313" key="2">
    <source>
        <dbReference type="Proteomes" id="UP000886501"/>
    </source>
</evidence>
<gene>
    <name evidence="1" type="ORF">BDM02DRAFT_3266103</name>
</gene>